<dbReference type="SMART" id="SM00220">
    <property type="entry name" value="S_TKc"/>
    <property type="match status" value="1"/>
</dbReference>
<dbReference type="PANTHER" id="PTHR24056">
    <property type="entry name" value="CELL DIVISION PROTEIN KINASE"/>
    <property type="match status" value="1"/>
</dbReference>
<keyword evidence="4" id="KW-0723">Serine/threonine-protein kinase</keyword>
<feature type="compositionally biased region" description="Basic and acidic residues" evidence="11">
    <location>
        <begin position="28"/>
        <end position="88"/>
    </location>
</feature>
<dbReference type="OMA" id="CSHISEY"/>
<dbReference type="GO" id="GO:0005634">
    <property type="term" value="C:nucleus"/>
    <property type="evidence" value="ECO:0007669"/>
    <property type="project" value="UniProtKB-SubCell"/>
</dbReference>
<dbReference type="InterPro" id="IPR011009">
    <property type="entry name" value="Kinase-like_dom_sf"/>
</dbReference>
<dbReference type="SUPFAM" id="SSF56112">
    <property type="entry name" value="Protein kinase-like (PK-like)"/>
    <property type="match status" value="1"/>
</dbReference>
<dbReference type="Gene3D" id="3.30.200.20">
    <property type="entry name" value="Phosphorylase Kinase, domain 1"/>
    <property type="match status" value="1"/>
</dbReference>
<evidence type="ECO:0000256" key="7">
    <source>
        <dbReference type="ARBA" id="ARBA00022777"/>
    </source>
</evidence>
<evidence type="ECO:0000256" key="10">
    <source>
        <dbReference type="ARBA" id="ARBA00048367"/>
    </source>
</evidence>
<proteinExistence type="inferred from homology"/>
<dbReference type="GO" id="GO:0040019">
    <property type="term" value="P:positive regulation of embryonic development"/>
    <property type="evidence" value="ECO:0007669"/>
    <property type="project" value="EnsemblMetazoa"/>
</dbReference>
<dbReference type="OrthoDB" id="647at2759"/>
<keyword evidence="7" id="KW-0418">Kinase</keyword>
<feature type="domain" description="Protein kinase" evidence="12">
    <location>
        <begin position="334"/>
        <end position="630"/>
    </location>
</feature>
<dbReference type="PROSITE" id="PS00108">
    <property type="entry name" value="PROTEIN_KINASE_ST"/>
    <property type="match status" value="1"/>
</dbReference>
<dbReference type="InterPro" id="IPR008271">
    <property type="entry name" value="Ser/Thr_kinase_AS"/>
</dbReference>
<keyword evidence="8" id="KW-0067">ATP-binding</keyword>
<feature type="compositionally biased region" description="Basic and acidic residues" evidence="11">
    <location>
        <begin position="235"/>
        <end position="245"/>
    </location>
</feature>
<dbReference type="InterPro" id="IPR050108">
    <property type="entry name" value="CDK"/>
</dbReference>
<organism evidence="14">
    <name type="scientific">Caenorhabditis remanei</name>
    <name type="common">Caenorhabditis vulgaris</name>
    <dbReference type="NCBI Taxonomy" id="31234"/>
    <lineage>
        <taxon>Eukaryota</taxon>
        <taxon>Metazoa</taxon>
        <taxon>Ecdysozoa</taxon>
        <taxon>Nematoda</taxon>
        <taxon>Chromadorea</taxon>
        <taxon>Rhabditida</taxon>
        <taxon>Rhabditina</taxon>
        <taxon>Rhabditomorpha</taxon>
        <taxon>Rhabditoidea</taxon>
        <taxon>Rhabditidae</taxon>
        <taxon>Peloderinae</taxon>
        <taxon>Caenorhabditis</taxon>
    </lineage>
</organism>
<comment type="subcellular location">
    <subcellularLocation>
        <location evidence="1">Nucleus</location>
    </subcellularLocation>
</comment>
<dbReference type="GO" id="GO:0004693">
    <property type="term" value="F:cyclin-dependent protein serine/threonine kinase activity"/>
    <property type="evidence" value="ECO:0007669"/>
    <property type="project" value="UniProtKB-EC"/>
</dbReference>
<evidence type="ECO:0000256" key="1">
    <source>
        <dbReference type="ARBA" id="ARBA00004123"/>
    </source>
</evidence>
<dbReference type="EC" id="2.7.11.22" evidence="3"/>
<evidence type="ECO:0000259" key="12">
    <source>
        <dbReference type="PROSITE" id="PS50011"/>
    </source>
</evidence>
<keyword evidence="6" id="KW-0547">Nucleotide-binding</keyword>
<dbReference type="FunCoup" id="E3M2V0">
    <property type="interactions" value="2374"/>
</dbReference>
<dbReference type="Proteomes" id="UP000008281">
    <property type="component" value="Unassembled WGS sequence"/>
</dbReference>
<dbReference type="AlphaFoldDB" id="E3M2V0"/>
<dbReference type="EMBL" id="DS268422">
    <property type="protein sequence ID" value="EFO89625.1"/>
    <property type="molecule type" value="Genomic_DNA"/>
</dbReference>
<keyword evidence="14" id="KW-1185">Reference proteome</keyword>
<name>E3M2V0_CAERE</name>
<dbReference type="FunFam" id="1.10.510.10:FF:000533">
    <property type="entry name" value="cyclin-dependent kinase 10"/>
    <property type="match status" value="1"/>
</dbReference>
<dbReference type="STRING" id="31234.E3M2V0"/>
<dbReference type="GO" id="GO:0007346">
    <property type="term" value="P:regulation of mitotic cell cycle"/>
    <property type="evidence" value="ECO:0007669"/>
    <property type="project" value="TreeGrafter"/>
</dbReference>
<reference evidence="13" key="1">
    <citation type="submission" date="2007-07" db="EMBL/GenBank/DDBJ databases">
        <title>PCAP assembly of the Caenorhabditis remanei genome.</title>
        <authorList>
            <consortium name="The Caenorhabditis remanei Sequencing Consortium"/>
            <person name="Wilson R.K."/>
        </authorList>
    </citation>
    <scope>NUCLEOTIDE SEQUENCE [LARGE SCALE GENOMIC DNA]</scope>
    <source>
        <strain evidence="13">PB4641</strain>
    </source>
</reference>
<dbReference type="eggNOG" id="KOG0663">
    <property type="taxonomic scope" value="Eukaryota"/>
</dbReference>
<evidence type="ECO:0000256" key="5">
    <source>
        <dbReference type="ARBA" id="ARBA00022679"/>
    </source>
</evidence>
<evidence type="ECO:0000256" key="11">
    <source>
        <dbReference type="SAM" id="MobiDB-lite"/>
    </source>
</evidence>
<dbReference type="GO" id="GO:0005737">
    <property type="term" value="C:cytoplasm"/>
    <property type="evidence" value="ECO:0007669"/>
    <property type="project" value="EnsemblMetazoa"/>
</dbReference>
<dbReference type="Gene3D" id="1.10.510.10">
    <property type="entry name" value="Transferase(Phosphotransferase) domain 1"/>
    <property type="match status" value="1"/>
</dbReference>
<feature type="compositionally biased region" description="Polar residues" evidence="11">
    <location>
        <begin position="154"/>
        <end position="175"/>
    </location>
</feature>
<dbReference type="PANTHER" id="PTHR24056:SF166">
    <property type="entry name" value="CYCLIN-DEPENDENT KINASE 11.2"/>
    <property type="match status" value="1"/>
</dbReference>
<accession>E3M2V0</accession>
<dbReference type="GO" id="GO:0005524">
    <property type="term" value="F:ATP binding"/>
    <property type="evidence" value="ECO:0007669"/>
    <property type="project" value="UniProtKB-KW"/>
</dbReference>
<dbReference type="PROSITE" id="PS50011">
    <property type="entry name" value="PROTEIN_KINASE_DOM"/>
    <property type="match status" value="1"/>
</dbReference>
<feature type="compositionally biased region" description="Basic and acidic residues" evidence="11">
    <location>
        <begin position="101"/>
        <end position="123"/>
    </location>
</feature>
<evidence type="ECO:0000256" key="9">
    <source>
        <dbReference type="ARBA" id="ARBA00047811"/>
    </source>
</evidence>
<evidence type="ECO:0000313" key="13">
    <source>
        <dbReference type="EMBL" id="EFO89625.1"/>
    </source>
</evidence>
<dbReference type="FunFam" id="3.30.200.20:FF:000054">
    <property type="entry name" value="Cyclin-dependent kinase 11B"/>
    <property type="match status" value="1"/>
</dbReference>
<dbReference type="InterPro" id="IPR000719">
    <property type="entry name" value="Prot_kinase_dom"/>
</dbReference>
<dbReference type="HOGENOM" id="CLU_000288_91_3_1"/>
<comment type="catalytic activity">
    <reaction evidence="10">
        <text>L-seryl-[protein] + ATP = O-phospho-L-seryl-[protein] + ADP + H(+)</text>
        <dbReference type="Rhea" id="RHEA:17989"/>
        <dbReference type="Rhea" id="RHEA-COMP:9863"/>
        <dbReference type="Rhea" id="RHEA-COMP:11604"/>
        <dbReference type="ChEBI" id="CHEBI:15378"/>
        <dbReference type="ChEBI" id="CHEBI:29999"/>
        <dbReference type="ChEBI" id="CHEBI:30616"/>
        <dbReference type="ChEBI" id="CHEBI:83421"/>
        <dbReference type="ChEBI" id="CHEBI:456216"/>
        <dbReference type="EC" id="2.7.11.22"/>
    </reaction>
</comment>
<evidence type="ECO:0000256" key="6">
    <source>
        <dbReference type="ARBA" id="ARBA00022741"/>
    </source>
</evidence>
<feature type="region of interest" description="Disordered" evidence="11">
    <location>
        <begin position="219"/>
        <end position="271"/>
    </location>
</feature>
<sequence length="698" mass="81216">MSDRYSRRRHDSDDESKETRFSVKPRNLRRDDRNCDERSNRDVERRDDRNRQEKFSRGYSGRDQRSPVRNDRHNRDRNDRHHKEEVHSLCEVYKSQSLIFQKDKRRDDTRRDRDRKNRQEIRRDRSRSRSRSPAKHRSPPSHRSPSSHRSRDSIQGSIRSTESTSRKSQTPNELSEISRFADRLLDSNQNSNTILEIEDIEKSPTPLKDEDPIVSFTFDDTCGPARPSRVASEPNSEHDNVDVEYRPATPLTPADLRASVTPLGSDHSDDEAEDLLDRYNTTPDSETWNSLPEDEKKLHQEAMEQRKKRRHEEAVSKLPVYYPGLRGCQHIAEYSILNTIAEGTYGEVFRGKNTRTDEIVALKRFKMEKEHEGFPITALREINMLLKAGSHMNVVKVREVLVGNTKTEVFMAMEYIEHDVKGLIDTMKRRNQRFKTGEQKSLMTQLLSGMEYLHSLWILHRDLKTSNLLISHSGVLKIADFGMAREFGEASDVENRMKLTQVVVTLWYRSPELLLEPKTYSTPLDMWSVGCIMAEFITMNPLFRGEDEPNQVELIFQMLGTPNEITWPDINELKIWQKVEFPKHKAGQLKRIFRGEKLLNETGFNLLNGLLTLDPSQRLTASEALNHPWFEEHPKPVSCEDLPTFPARSELNAPPPIQKRKNKLEALLADEDPERAALLRAFNVKAEQVKPSDFQLRF</sequence>
<evidence type="ECO:0000256" key="2">
    <source>
        <dbReference type="ARBA" id="ARBA00006485"/>
    </source>
</evidence>
<keyword evidence="5" id="KW-0808">Transferase</keyword>
<gene>
    <name evidence="13" type="ORF">CRE_07398</name>
</gene>
<dbReference type="InParanoid" id="E3M2V0"/>
<comment type="similarity">
    <text evidence="2">Belongs to the protein kinase superfamily. CMGC Ser/Thr protein kinase family. CDC2/CDKX subfamily.</text>
</comment>
<protein>
    <recommendedName>
        <fullName evidence="3">cyclin-dependent kinase</fullName>
        <ecNumber evidence="3">2.7.11.22</ecNumber>
    </recommendedName>
</protein>
<evidence type="ECO:0000256" key="8">
    <source>
        <dbReference type="ARBA" id="ARBA00022840"/>
    </source>
</evidence>
<evidence type="ECO:0000256" key="4">
    <source>
        <dbReference type="ARBA" id="ARBA00022527"/>
    </source>
</evidence>
<feature type="region of interest" description="Disordered" evidence="11">
    <location>
        <begin position="1"/>
        <end position="175"/>
    </location>
</feature>
<evidence type="ECO:0000256" key="3">
    <source>
        <dbReference type="ARBA" id="ARBA00012425"/>
    </source>
</evidence>
<feature type="compositionally biased region" description="Basic residues" evidence="11">
    <location>
        <begin position="124"/>
        <end position="148"/>
    </location>
</feature>
<dbReference type="Pfam" id="PF00069">
    <property type="entry name" value="Pkinase"/>
    <property type="match status" value="1"/>
</dbReference>
<comment type="catalytic activity">
    <reaction evidence="9">
        <text>L-threonyl-[protein] + ATP = O-phospho-L-threonyl-[protein] + ADP + H(+)</text>
        <dbReference type="Rhea" id="RHEA:46608"/>
        <dbReference type="Rhea" id="RHEA-COMP:11060"/>
        <dbReference type="Rhea" id="RHEA-COMP:11605"/>
        <dbReference type="ChEBI" id="CHEBI:15378"/>
        <dbReference type="ChEBI" id="CHEBI:30013"/>
        <dbReference type="ChEBI" id="CHEBI:30616"/>
        <dbReference type="ChEBI" id="CHEBI:61977"/>
        <dbReference type="ChEBI" id="CHEBI:456216"/>
        <dbReference type="EC" id="2.7.11.22"/>
    </reaction>
</comment>
<evidence type="ECO:0000313" key="14">
    <source>
        <dbReference type="Proteomes" id="UP000008281"/>
    </source>
</evidence>